<evidence type="ECO:0000256" key="1">
    <source>
        <dbReference type="SAM" id="MobiDB-lite"/>
    </source>
</evidence>
<keyword evidence="2" id="KW-0812">Transmembrane</keyword>
<protein>
    <submittedName>
        <fullName evidence="3">Uncharacterized protein</fullName>
    </submittedName>
</protein>
<reference evidence="3 4" key="1">
    <citation type="submission" date="2017-12" db="EMBL/GenBank/DDBJ databases">
        <authorList>
            <person name="Pombert J.-F."/>
            <person name="Haag K.L."/>
            <person name="Ebert D."/>
        </authorList>
    </citation>
    <scope>NUCLEOTIDE SEQUENCE [LARGE SCALE GENOMIC DNA]</scope>
    <source>
        <strain evidence="3">IL-BN-2</strain>
    </source>
</reference>
<proteinExistence type="predicted"/>
<comment type="caution">
    <text evidence="3">The sequence shown here is derived from an EMBL/GenBank/DDBJ whole genome shotgun (WGS) entry which is preliminary data.</text>
</comment>
<keyword evidence="2" id="KW-1133">Transmembrane helix</keyword>
<evidence type="ECO:0000313" key="4">
    <source>
        <dbReference type="Proteomes" id="UP000293045"/>
    </source>
</evidence>
<keyword evidence="2" id="KW-0472">Membrane</keyword>
<dbReference type="VEuPathDB" id="MicrosporidiaDB:CWI36_0193p0030"/>
<dbReference type="AlphaFoldDB" id="A0A4Q9LM93"/>
<feature type="compositionally biased region" description="Basic and acidic residues" evidence="1">
    <location>
        <begin position="70"/>
        <end position="82"/>
    </location>
</feature>
<accession>A0A4Q9LM93</accession>
<organism evidence="3 4">
    <name type="scientific">Hamiltosporidium magnivora</name>
    <dbReference type="NCBI Taxonomy" id="148818"/>
    <lineage>
        <taxon>Eukaryota</taxon>
        <taxon>Fungi</taxon>
        <taxon>Fungi incertae sedis</taxon>
        <taxon>Microsporidia</taxon>
        <taxon>Dubosqiidae</taxon>
        <taxon>Hamiltosporidium</taxon>
    </lineage>
</organism>
<feature type="region of interest" description="Disordered" evidence="1">
    <location>
        <begin position="59"/>
        <end position="93"/>
    </location>
</feature>
<dbReference type="Proteomes" id="UP000293045">
    <property type="component" value="Unassembled WGS sequence"/>
</dbReference>
<name>A0A4Q9LM93_9MICR</name>
<evidence type="ECO:0000256" key="2">
    <source>
        <dbReference type="SAM" id="Phobius"/>
    </source>
</evidence>
<feature type="transmembrane region" description="Helical" evidence="2">
    <location>
        <begin position="7"/>
        <end position="26"/>
    </location>
</feature>
<dbReference type="EMBL" id="PIXR01000170">
    <property type="protein sequence ID" value="TBU08531.1"/>
    <property type="molecule type" value="Genomic_DNA"/>
</dbReference>
<dbReference type="VEuPathDB" id="MicrosporidiaDB:CWI39_0170p0020"/>
<sequence>MSKLYRMYHINIFFIFFLKHICSFVATDISRSRNPTTRQQKANKQKEFTQHIAEKYNIPMNSTKFKPTKRGAEIKDKPDEKSKQKKSVSHLKDQNRKINKFKDKLEDKIDFYNDKLKYFTKKIANKPKEKYSDLKYKGKKFYKKIPKIASI</sequence>
<gene>
    <name evidence="3" type="ORF">CWI39_0170p0020</name>
</gene>
<evidence type="ECO:0000313" key="3">
    <source>
        <dbReference type="EMBL" id="TBU08531.1"/>
    </source>
</evidence>